<dbReference type="CDD" id="cd04301">
    <property type="entry name" value="NAT_SF"/>
    <property type="match status" value="1"/>
</dbReference>
<dbReference type="InterPro" id="IPR051908">
    <property type="entry name" value="Ribosomal_N-acetyltransferase"/>
</dbReference>
<dbReference type="Gene3D" id="3.40.630.30">
    <property type="match status" value="1"/>
</dbReference>
<dbReference type="Pfam" id="PF13302">
    <property type="entry name" value="Acetyltransf_3"/>
    <property type="match status" value="1"/>
</dbReference>
<dbReference type="EC" id="2.3.-.-" evidence="3"/>
<dbReference type="InterPro" id="IPR016181">
    <property type="entry name" value="Acyl_CoA_acyltransferase"/>
</dbReference>
<keyword evidence="3" id="KW-0808">Transferase</keyword>
<sequence>MTRHLHQAAVRHGPAPDTAAAAAYAPPRDKITTPLEAAATPSAPALLLRQWNHTDAADLVELCQDSSLRRWTSAALDDEAGAMRWVRDQQKGWQDGNRFAFAVVESETPGRSDEVVGHVVLKRAAPGAPSAEVGYWTAAHARGRGVAPRALQALTKWAITAFEGQGLERLELLHQVDNAASCRVAQKCGYELTTLLPAAPPAFPLEGHLHTWARFPGHRRLTSTPRASGSRRLPDTPTSPLRPWPPS</sequence>
<dbReference type="RefSeq" id="WP_369173483.1">
    <property type="nucleotide sequence ID" value="NZ_CP163439.1"/>
</dbReference>
<evidence type="ECO:0000259" key="2">
    <source>
        <dbReference type="PROSITE" id="PS51186"/>
    </source>
</evidence>
<dbReference type="GO" id="GO:0008999">
    <property type="term" value="F:protein-N-terminal-alanine acetyltransferase activity"/>
    <property type="evidence" value="ECO:0007669"/>
    <property type="project" value="TreeGrafter"/>
</dbReference>
<dbReference type="PANTHER" id="PTHR43441">
    <property type="entry name" value="RIBOSOMAL-PROTEIN-SERINE ACETYLTRANSFERASE"/>
    <property type="match status" value="1"/>
</dbReference>
<evidence type="ECO:0000256" key="1">
    <source>
        <dbReference type="SAM" id="MobiDB-lite"/>
    </source>
</evidence>
<dbReference type="PANTHER" id="PTHR43441:SF10">
    <property type="entry name" value="ACETYLTRANSFERASE"/>
    <property type="match status" value="1"/>
</dbReference>
<reference evidence="3" key="1">
    <citation type="submission" date="2024-07" db="EMBL/GenBank/DDBJ databases">
        <authorList>
            <person name="Yu S.T."/>
        </authorList>
    </citation>
    <scope>NUCLEOTIDE SEQUENCE</scope>
    <source>
        <strain evidence="3">R28</strain>
    </source>
</reference>
<gene>
    <name evidence="3" type="ORF">AB5J49_38490</name>
</gene>
<dbReference type="InterPro" id="IPR000182">
    <property type="entry name" value="GNAT_dom"/>
</dbReference>
<organism evidence="3">
    <name type="scientific">Streptomyces sp. R28</name>
    <dbReference type="NCBI Taxonomy" id="3238628"/>
    <lineage>
        <taxon>Bacteria</taxon>
        <taxon>Bacillati</taxon>
        <taxon>Actinomycetota</taxon>
        <taxon>Actinomycetes</taxon>
        <taxon>Kitasatosporales</taxon>
        <taxon>Streptomycetaceae</taxon>
        <taxon>Streptomyces</taxon>
    </lineage>
</organism>
<feature type="region of interest" description="Disordered" evidence="1">
    <location>
        <begin position="1"/>
        <end position="22"/>
    </location>
</feature>
<dbReference type="GO" id="GO:0005737">
    <property type="term" value="C:cytoplasm"/>
    <property type="evidence" value="ECO:0007669"/>
    <property type="project" value="TreeGrafter"/>
</dbReference>
<dbReference type="SUPFAM" id="SSF55729">
    <property type="entry name" value="Acyl-CoA N-acyltransferases (Nat)"/>
    <property type="match status" value="1"/>
</dbReference>
<name>A0AB39Q7L6_9ACTN</name>
<protein>
    <submittedName>
        <fullName evidence="3">GNAT family N-acetyltransferase</fullName>
        <ecNumber evidence="3">2.3.-.-</ecNumber>
    </submittedName>
</protein>
<dbReference type="EMBL" id="CP163439">
    <property type="protein sequence ID" value="XDQ38776.1"/>
    <property type="molecule type" value="Genomic_DNA"/>
</dbReference>
<dbReference type="PROSITE" id="PS51186">
    <property type="entry name" value="GNAT"/>
    <property type="match status" value="1"/>
</dbReference>
<feature type="region of interest" description="Disordered" evidence="1">
    <location>
        <begin position="216"/>
        <end position="247"/>
    </location>
</feature>
<accession>A0AB39Q7L6</accession>
<dbReference type="GO" id="GO:1990189">
    <property type="term" value="F:protein N-terminal-serine acetyltransferase activity"/>
    <property type="evidence" value="ECO:0007669"/>
    <property type="project" value="TreeGrafter"/>
</dbReference>
<proteinExistence type="predicted"/>
<keyword evidence="3" id="KW-0012">Acyltransferase</keyword>
<evidence type="ECO:0000313" key="3">
    <source>
        <dbReference type="EMBL" id="XDQ38776.1"/>
    </source>
</evidence>
<feature type="domain" description="N-acetyltransferase" evidence="2">
    <location>
        <begin position="46"/>
        <end position="210"/>
    </location>
</feature>
<dbReference type="AlphaFoldDB" id="A0AB39Q7L6"/>